<dbReference type="GO" id="GO:0008732">
    <property type="term" value="F:L-allo-threonine aldolase activity"/>
    <property type="evidence" value="ECO:0007669"/>
    <property type="project" value="TreeGrafter"/>
</dbReference>
<evidence type="ECO:0000259" key="4">
    <source>
        <dbReference type="Pfam" id="PF01212"/>
    </source>
</evidence>
<evidence type="ECO:0000313" key="5">
    <source>
        <dbReference type="EMBL" id="CAG6654848.1"/>
    </source>
</evidence>
<dbReference type="GO" id="GO:0006545">
    <property type="term" value="P:glycine biosynthetic process"/>
    <property type="evidence" value="ECO:0007669"/>
    <property type="project" value="TreeGrafter"/>
</dbReference>
<dbReference type="PANTHER" id="PTHR48097:SF9">
    <property type="entry name" value="L-THREONINE ALDOLASE"/>
    <property type="match status" value="1"/>
</dbReference>
<dbReference type="InterPro" id="IPR015424">
    <property type="entry name" value="PyrdxlP-dep_Trfase"/>
</dbReference>
<organism evidence="5">
    <name type="scientific">Cacopsylla melanoneura</name>
    <dbReference type="NCBI Taxonomy" id="428564"/>
    <lineage>
        <taxon>Eukaryota</taxon>
        <taxon>Metazoa</taxon>
        <taxon>Ecdysozoa</taxon>
        <taxon>Arthropoda</taxon>
        <taxon>Hexapoda</taxon>
        <taxon>Insecta</taxon>
        <taxon>Pterygota</taxon>
        <taxon>Neoptera</taxon>
        <taxon>Paraneoptera</taxon>
        <taxon>Hemiptera</taxon>
        <taxon>Sternorrhyncha</taxon>
        <taxon>Psylloidea</taxon>
        <taxon>Psyllidae</taxon>
        <taxon>Psyllinae</taxon>
        <taxon>Cacopsylla</taxon>
    </lineage>
</organism>
<dbReference type="InterPro" id="IPR001597">
    <property type="entry name" value="ArAA_b-elim_lyase/Thr_aldolase"/>
</dbReference>
<accession>A0A8D8RNT4</accession>
<name>A0A8D8RNT4_9HEMI</name>
<feature type="domain" description="Aromatic amino acid beta-eliminating lyase/threonine aldolase" evidence="4">
    <location>
        <begin position="62"/>
        <end position="127"/>
    </location>
</feature>
<dbReference type="Gene3D" id="3.40.640.10">
    <property type="entry name" value="Type I PLP-dependent aspartate aminotransferase-like (Major domain)"/>
    <property type="match status" value="1"/>
</dbReference>
<dbReference type="PANTHER" id="PTHR48097">
    <property type="entry name" value="L-THREONINE ALDOLASE-RELATED"/>
    <property type="match status" value="1"/>
</dbReference>
<protein>
    <submittedName>
        <fullName evidence="5">L-allo-threonine aldolase</fullName>
    </submittedName>
</protein>
<dbReference type="GO" id="GO:0005829">
    <property type="term" value="C:cytosol"/>
    <property type="evidence" value="ECO:0007669"/>
    <property type="project" value="TreeGrafter"/>
</dbReference>
<dbReference type="EMBL" id="HBUF01179319">
    <property type="protein sequence ID" value="CAG6654849.1"/>
    <property type="molecule type" value="Transcribed_RNA"/>
</dbReference>
<evidence type="ECO:0000256" key="2">
    <source>
        <dbReference type="ARBA" id="ARBA00006966"/>
    </source>
</evidence>
<evidence type="ECO:0000256" key="3">
    <source>
        <dbReference type="ARBA" id="ARBA00022898"/>
    </source>
</evidence>
<sequence length="131" mass="14583">MFRAVFVAKCCVKEYSMGSPLFCPVESLASFTRSFNMSSYMRRAYGSPNEGYPSMDGQIIVDLRSDTLTKPTPNMKNFMFNSEVGDDVYQEDPTCKELQEKAAQLTGKEAALFVPSGTMANLIASKFLRSN</sequence>
<proteinExistence type="inferred from homology"/>
<comment type="similarity">
    <text evidence="2">Belongs to the threonine aldolase family.</text>
</comment>
<dbReference type="AlphaFoldDB" id="A0A8D8RNT4"/>
<comment type="cofactor">
    <cofactor evidence="1">
        <name>pyridoxal 5'-phosphate</name>
        <dbReference type="ChEBI" id="CHEBI:597326"/>
    </cofactor>
</comment>
<dbReference type="InterPro" id="IPR015421">
    <property type="entry name" value="PyrdxlP-dep_Trfase_major"/>
</dbReference>
<evidence type="ECO:0000256" key="1">
    <source>
        <dbReference type="ARBA" id="ARBA00001933"/>
    </source>
</evidence>
<dbReference type="SUPFAM" id="SSF53383">
    <property type="entry name" value="PLP-dependent transferases"/>
    <property type="match status" value="1"/>
</dbReference>
<dbReference type="Pfam" id="PF01212">
    <property type="entry name" value="Beta_elim_lyase"/>
    <property type="match status" value="1"/>
</dbReference>
<dbReference type="GO" id="GO:0006567">
    <property type="term" value="P:L-threonine catabolic process"/>
    <property type="evidence" value="ECO:0007669"/>
    <property type="project" value="TreeGrafter"/>
</dbReference>
<dbReference type="EMBL" id="HBUF01179318">
    <property type="protein sequence ID" value="CAG6654848.1"/>
    <property type="molecule type" value="Transcribed_RNA"/>
</dbReference>
<keyword evidence="3" id="KW-0663">Pyridoxal phosphate</keyword>
<reference evidence="5" key="1">
    <citation type="submission" date="2021-05" db="EMBL/GenBank/DDBJ databases">
        <authorList>
            <person name="Alioto T."/>
            <person name="Alioto T."/>
            <person name="Gomez Garrido J."/>
        </authorList>
    </citation>
    <scope>NUCLEOTIDE SEQUENCE</scope>
</reference>